<dbReference type="InterPro" id="IPR003010">
    <property type="entry name" value="C-N_Hydrolase"/>
</dbReference>
<dbReference type="InterPro" id="IPR000132">
    <property type="entry name" value="Nitrilase/CN_hydratase_CS"/>
</dbReference>
<evidence type="ECO:0000256" key="3">
    <source>
        <dbReference type="PROSITE-ProRule" id="PRU10139"/>
    </source>
</evidence>
<dbReference type="EC" id="3.5.5.7" evidence="5"/>
<reference evidence="5 6" key="1">
    <citation type="submission" date="2020-07" db="EMBL/GenBank/DDBJ databases">
        <title>Sequencing the genomes of 1000 actinobacteria strains.</title>
        <authorList>
            <person name="Klenk H.-P."/>
        </authorList>
    </citation>
    <scope>NUCLEOTIDE SEQUENCE [LARGE SCALE GENOMIC DNA]</scope>
    <source>
        <strain evidence="5 6">DSM 23737</strain>
    </source>
</reference>
<organism evidence="5 6">
    <name type="scientific">Alpinimonas psychrophila</name>
    <dbReference type="NCBI Taxonomy" id="748908"/>
    <lineage>
        <taxon>Bacteria</taxon>
        <taxon>Bacillati</taxon>
        <taxon>Actinomycetota</taxon>
        <taxon>Actinomycetes</taxon>
        <taxon>Micrococcales</taxon>
        <taxon>Microbacteriaceae</taxon>
        <taxon>Alpinimonas</taxon>
    </lineage>
</organism>
<dbReference type="PANTHER" id="PTHR46044">
    <property type="entry name" value="NITRILASE"/>
    <property type="match status" value="1"/>
</dbReference>
<feature type="active site" description="Proton acceptor" evidence="3">
    <location>
        <position position="45"/>
    </location>
</feature>
<dbReference type="Proteomes" id="UP000524237">
    <property type="component" value="Unassembled WGS sequence"/>
</dbReference>
<keyword evidence="6" id="KW-1185">Reference proteome</keyword>
<dbReference type="RefSeq" id="WP_182485371.1">
    <property type="nucleotide sequence ID" value="NZ_JACGWU010000009.1"/>
</dbReference>
<gene>
    <name evidence="5" type="ORF">FB555_002081</name>
</gene>
<dbReference type="GO" id="GO:0018762">
    <property type="term" value="F:aliphatic nitrilase activity"/>
    <property type="evidence" value="ECO:0007669"/>
    <property type="project" value="UniProtKB-EC"/>
</dbReference>
<accession>A0A7W3PPI6</accession>
<comment type="caution">
    <text evidence="5">The sequence shown here is derived from an EMBL/GenBank/DDBJ whole genome shotgun (WGS) entry which is preliminary data.</text>
</comment>
<dbReference type="PROSITE" id="PS00920">
    <property type="entry name" value="NITRIL_CHT_1"/>
    <property type="match status" value="1"/>
</dbReference>
<dbReference type="PROSITE" id="PS00921">
    <property type="entry name" value="NITRIL_CHT_2"/>
    <property type="match status" value="1"/>
</dbReference>
<dbReference type="InterPro" id="IPR044149">
    <property type="entry name" value="Nitrilases_CHs"/>
</dbReference>
<dbReference type="Gene3D" id="3.60.110.10">
    <property type="entry name" value="Carbon-nitrogen hydrolase"/>
    <property type="match status" value="1"/>
</dbReference>
<sequence length="336" mass="36183">MGKTIRLAAVQAEPVWLDVDGTVEKTLAIIKDAAVAGVDLIAFPETWIPGYPAFLWTLPAPEQMPFVGRYHANSLTVNGPHMRAIREAARDNHINVVIGFSEKAHGTLYMAQTMIGREGQILLHRRKLKPTHVERTLFGEGDGSDLTVVATELGRVGALNCWEHLQPLTKFAMYAQNEQIHISGWPCFGILDMVPSLSHETNLGASRTYAIEGGCFVLASTQIMSDEGVKTFALADGSIPPIYTGGGGYATIFGPDSAVLSTALDPNVEGFVTADVDLSMIDFAKNAADPSGHYSRPDVTQLLFNNTPQRVVIGDGLFGTEIVFPDLDATEDDGAA</sequence>
<dbReference type="CDD" id="cd07564">
    <property type="entry name" value="nitrilases_CHs"/>
    <property type="match status" value="1"/>
</dbReference>
<evidence type="ECO:0000256" key="2">
    <source>
        <dbReference type="ARBA" id="ARBA00022801"/>
    </source>
</evidence>
<evidence type="ECO:0000313" key="5">
    <source>
        <dbReference type="EMBL" id="MBA8829954.1"/>
    </source>
</evidence>
<dbReference type="PANTHER" id="PTHR46044:SF14">
    <property type="entry name" value="ARYLACETONITRILASE"/>
    <property type="match status" value="1"/>
</dbReference>
<dbReference type="PROSITE" id="PS50263">
    <property type="entry name" value="CN_HYDROLASE"/>
    <property type="match status" value="1"/>
</dbReference>
<feature type="domain" description="CN hydrolase" evidence="4">
    <location>
        <begin position="5"/>
        <end position="278"/>
    </location>
</feature>
<keyword evidence="2 5" id="KW-0378">Hydrolase</keyword>
<comment type="similarity">
    <text evidence="1">Belongs to the carbon-nitrogen hydrolase superfamily. Nitrilase family.</text>
</comment>
<evidence type="ECO:0000256" key="1">
    <source>
        <dbReference type="ARBA" id="ARBA00008129"/>
    </source>
</evidence>
<dbReference type="InterPro" id="IPR036526">
    <property type="entry name" value="C-N_Hydrolase_sf"/>
</dbReference>
<dbReference type="AlphaFoldDB" id="A0A7W3PPI6"/>
<evidence type="ECO:0000313" key="6">
    <source>
        <dbReference type="Proteomes" id="UP000524237"/>
    </source>
</evidence>
<name>A0A7W3PPI6_9MICO</name>
<dbReference type="Pfam" id="PF00795">
    <property type="entry name" value="CN_hydrolase"/>
    <property type="match status" value="1"/>
</dbReference>
<dbReference type="SUPFAM" id="SSF56317">
    <property type="entry name" value="Carbon-nitrogen hydrolase"/>
    <property type="match status" value="1"/>
</dbReference>
<evidence type="ECO:0000259" key="4">
    <source>
        <dbReference type="PROSITE" id="PS50263"/>
    </source>
</evidence>
<proteinExistence type="inferred from homology"/>
<dbReference type="EMBL" id="JACGWU010000009">
    <property type="protein sequence ID" value="MBA8829954.1"/>
    <property type="molecule type" value="Genomic_DNA"/>
</dbReference>
<protein>
    <submittedName>
        <fullName evidence="5">Aliphatic nitrilase</fullName>
        <ecNumber evidence="5">3.5.5.7</ecNumber>
    </submittedName>
</protein>